<dbReference type="eggNOG" id="COG0115">
    <property type="taxonomic scope" value="Bacteria"/>
</dbReference>
<keyword evidence="1" id="KW-0456">Lyase</keyword>
<dbReference type="InterPro" id="IPR043132">
    <property type="entry name" value="BCAT-like_C"/>
</dbReference>
<dbReference type="GO" id="GO:0008483">
    <property type="term" value="F:transaminase activity"/>
    <property type="evidence" value="ECO:0007669"/>
    <property type="project" value="UniProtKB-KW"/>
</dbReference>
<accession>A0A060JC08</accession>
<organism evidence="1 2">
    <name type="scientific">Rhodoluna lacicola</name>
    <dbReference type="NCBI Taxonomy" id="529884"/>
    <lineage>
        <taxon>Bacteria</taxon>
        <taxon>Bacillati</taxon>
        <taxon>Actinomycetota</taxon>
        <taxon>Actinomycetes</taxon>
        <taxon>Micrococcales</taxon>
        <taxon>Microbacteriaceae</taxon>
        <taxon>Luna cluster</taxon>
        <taxon>Luna-1 subcluster</taxon>
        <taxon>Rhodoluna</taxon>
    </lineage>
</organism>
<dbReference type="Gene3D" id="3.20.10.10">
    <property type="entry name" value="D-amino Acid Aminotransferase, subunit A, domain 2"/>
    <property type="match status" value="1"/>
</dbReference>
<sequence length="263" mass="29808">MRDNEQLYVFDRQVLTSKTPQELLDGHLAVADSWLVENGRVRHLAEHYERFTQWALAEDAEQDYASFCAAVTELIPMEGRWFPRIELLKNTDTGQSQLVFRLREAPNQIDSMTLWSYSEPDPRTNPLVKGPDLSLGLQMRRAAQMHGADEAVILNSDGYILEGALSALVWFRDDVLCAPGNDLPWIPSITRMEVFAIAEQMGLATRTEKVKPADLVDLEIWGLSSLHGIRPVEEWVNLGGPVAQPRHLEAFNKRLRMLSTSIK</sequence>
<dbReference type="SUPFAM" id="SSF56752">
    <property type="entry name" value="D-aminoacid aminotransferase-like PLP-dependent enzymes"/>
    <property type="match status" value="1"/>
</dbReference>
<dbReference type="OrthoDB" id="4570776at2"/>
<dbReference type="HOGENOM" id="CLU_064284_0_0_11"/>
<keyword evidence="1" id="KW-0808">Transferase</keyword>
<keyword evidence="1" id="KW-0032">Aminotransferase</keyword>
<dbReference type="GO" id="GO:0016829">
    <property type="term" value="F:lyase activity"/>
    <property type="evidence" value="ECO:0007669"/>
    <property type="project" value="UniProtKB-KW"/>
</dbReference>
<evidence type="ECO:0000313" key="2">
    <source>
        <dbReference type="Proteomes" id="UP000067708"/>
    </source>
</evidence>
<dbReference type="Pfam" id="PF01063">
    <property type="entry name" value="Aminotran_4"/>
    <property type="match status" value="1"/>
</dbReference>
<proteinExistence type="predicted"/>
<gene>
    <name evidence="1" type="ORF">Rhola_00006050</name>
</gene>
<dbReference type="STRING" id="529884.Rhola_00006050"/>
<dbReference type="InterPro" id="IPR001544">
    <property type="entry name" value="Aminotrans_IV"/>
</dbReference>
<dbReference type="InterPro" id="IPR036038">
    <property type="entry name" value="Aminotransferase-like"/>
</dbReference>
<evidence type="ECO:0000313" key="1">
    <source>
        <dbReference type="EMBL" id="AIC47416.1"/>
    </source>
</evidence>
<dbReference type="KEGG" id="rla:Rhola_00006050"/>
<keyword evidence="2" id="KW-1185">Reference proteome</keyword>
<dbReference type="AlphaFoldDB" id="A0A060JC08"/>
<dbReference type="EMBL" id="CP007490">
    <property type="protein sequence ID" value="AIC47416.1"/>
    <property type="molecule type" value="Genomic_DNA"/>
</dbReference>
<reference evidence="1 2" key="1">
    <citation type="journal article" date="2014" name="Int. J. Syst. Evol. Microbiol.">
        <title>Rhodoluna lacicola gen. nov., sp. nov., a planktonic freshwater bacterium with stream-lined genome.</title>
        <authorList>
            <person name="Hahn M."/>
            <person name="Schmidt J."/>
            <person name="Taipale S.J."/>
            <person name="Doolittle W.F."/>
            <person name="Koll U."/>
        </authorList>
    </citation>
    <scope>NUCLEOTIDE SEQUENCE [LARGE SCALE GENOMIC DNA]</scope>
    <source>
        <strain evidence="1 2">MWH-Ta8</strain>
    </source>
</reference>
<dbReference type="Proteomes" id="UP000067708">
    <property type="component" value="Chromosome"/>
</dbReference>
<dbReference type="RefSeq" id="WP_051636233.1">
    <property type="nucleotide sequence ID" value="NZ_CP007490.1"/>
</dbReference>
<protein>
    <submittedName>
        <fullName evidence="1">Branched-chain amino acid aminotransferase/4-amino-4-deoxychorismate lyase</fullName>
    </submittedName>
</protein>
<name>A0A060JC08_9MICO</name>